<evidence type="ECO:0008006" key="3">
    <source>
        <dbReference type="Google" id="ProtNLM"/>
    </source>
</evidence>
<protein>
    <recommendedName>
        <fullName evidence="3">Transcriptional regulator</fullName>
    </recommendedName>
</protein>
<feature type="non-terminal residue" evidence="1">
    <location>
        <position position="97"/>
    </location>
</feature>
<comment type="caution">
    <text evidence="1">The sequence shown here is derived from an EMBL/GenBank/DDBJ whole genome shotgun (WGS) entry which is preliminary data.</text>
</comment>
<accession>A0A5S3YZN1</accession>
<reference evidence="1 2" key="1">
    <citation type="submission" date="2017-12" db="EMBL/GenBank/DDBJ databases">
        <authorList>
            <person name="Paulsen S."/>
            <person name="Gram L.K."/>
        </authorList>
    </citation>
    <scope>NUCLEOTIDE SEQUENCE [LARGE SCALE GENOMIC DNA]</scope>
    <source>
        <strain evidence="1 2">S2897</strain>
    </source>
</reference>
<gene>
    <name evidence="1" type="ORF">CWC05_19020</name>
</gene>
<dbReference type="EMBL" id="PNCG01000063">
    <property type="protein sequence ID" value="TMP85358.1"/>
    <property type="molecule type" value="Genomic_DNA"/>
</dbReference>
<evidence type="ECO:0000313" key="1">
    <source>
        <dbReference type="EMBL" id="TMP85358.1"/>
    </source>
</evidence>
<evidence type="ECO:0000313" key="2">
    <source>
        <dbReference type="Proteomes" id="UP000305874"/>
    </source>
</evidence>
<sequence>MSEYNFSDKQQLESLRQLIVKRIEDGALSSRLIEAGAFLTVRSISNYKKEGYLADKAPLNSGTAYNLLNLLNYLKINTEEALEFHSQRLKQEKVESK</sequence>
<name>A0A5S3YZN1_9GAMM</name>
<reference evidence="2" key="2">
    <citation type="submission" date="2019-06" db="EMBL/GenBank/DDBJ databases">
        <title>Co-occurence of chitin degradation, pigmentation and bioactivity in marine Pseudoalteromonas.</title>
        <authorList>
            <person name="Sonnenschein E.C."/>
            <person name="Bech P.K."/>
        </authorList>
    </citation>
    <scope>NUCLEOTIDE SEQUENCE [LARGE SCALE GENOMIC DNA]</scope>
    <source>
        <strain evidence="2">S2897</strain>
    </source>
</reference>
<proteinExistence type="predicted"/>
<dbReference type="Proteomes" id="UP000305874">
    <property type="component" value="Unassembled WGS sequence"/>
</dbReference>
<organism evidence="1 2">
    <name type="scientific">Pseudoalteromonas ruthenica</name>
    <dbReference type="NCBI Taxonomy" id="151081"/>
    <lineage>
        <taxon>Bacteria</taxon>
        <taxon>Pseudomonadati</taxon>
        <taxon>Pseudomonadota</taxon>
        <taxon>Gammaproteobacteria</taxon>
        <taxon>Alteromonadales</taxon>
        <taxon>Pseudoalteromonadaceae</taxon>
        <taxon>Pseudoalteromonas</taxon>
    </lineage>
</organism>
<dbReference type="AlphaFoldDB" id="A0A5S3YZN1"/>